<accession>A0A3B5L6L3</accession>
<keyword evidence="4" id="KW-1015">Disulfide bond</keyword>
<dbReference type="PANTHER" id="PTHR35971:SF5">
    <property type="entry name" value="OBSCURIN LIKE CYTOSKELETAL ADAPTOR 1"/>
    <property type="match status" value="1"/>
</dbReference>
<dbReference type="PANTHER" id="PTHR35971">
    <property type="entry name" value="SI:DKEY-31G6.6"/>
    <property type="match status" value="1"/>
</dbReference>
<dbReference type="PROSITE" id="PS50835">
    <property type="entry name" value="IG_LIKE"/>
    <property type="match status" value="1"/>
</dbReference>
<sequence length="123" mass="13559">MSCARGCPENVLLPYFTLYNICFLPIHLELASLFIKELQSVEAEVGSAASLSCELSKPGVSVLWKKDNLPLRAGEKYEMKQDGCFLQINLKKLGSEDSGSYSCHVGNAETSARVQIKGVHLFF</sequence>
<dbReference type="InterPro" id="IPR003598">
    <property type="entry name" value="Ig_sub2"/>
</dbReference>
<evidence type="ECO:0000259" key="5">
    <source>
        <dbReference type="PROSITE" id="PS50835"/>
    </source>
</evidence>
<name>A0A3B5L6L3_9TELE</name>
<dbReference type="InterPro" id="IPR013098">
    <property type="entry name" value="Ig_I-set"/>
</dbReference>
<keyword evidence="7" id="KW-1185">Reference proteome</keyword>
<proteinExistence type="predicted"/>
<evidence type="ECO:0000313" key="6">
    <source>
        <dbReference type="Ensembl" id="ENSXCOP00000003419.1"/>
    </source>
</evidence>
<dbReference type="SUPFAM" id="SSF48726">
    <property type="entry name" value="Immunoglobulin"/>
    <property type="match status" value="1"/>
</dbReference>
<dbReference type="Gene3D" id="2.60.40.10">
    <property type="entry name" value="Immunoglobulins"/>
    <property type="match status" value="1"/>
</dbReference>
<keyword evidence="3" id="KW-0597">Phosphoprotein</keyword>
<dbReference type="InterPro" id="IPR013783">
    <property type="entry name" value="Ig-like_fold"/>
</dbReference>
<evidence type="ECO:0000313" key="7">
    <source>
        <dbReference type="Proteomes" id="UP000261380"/>
    </source>
</evidence>
<dbReference type="AlphaFoldDB" id="A0A3B5L6L3"/>
<organism evidence="6 7">
    <name type="scientific">Xiphophorus couchianus</name>
    <name type="common">Monterrey platyfish</name>
    <dbReference type="NCBI Taxonomy" id="32473"/>
    <lineage>
        <taxon>Eukaryota</taxon>
        <taxon>Metazoa</taxon>
        <taxon>Chordata</taxon>
        <taxon>Craniata</taxon>
        <taxon>Vertebrata</taxon>
        <taxon>Euteleostomi</taxon>
        <taxon>Actinopterygii</taxon>
        <taxon>Neopterygii</taxon>
        <taxon>Teleostei</taxon>
        <taxon>Neoteleostei</taxon>
        <taxon>Acanthomorphata</taxon>
        <taxon>Ovalentaria</taxon>
        <taxon>Atherinomorphae</taxon>
        <taxon>Cyprinodontiformes</taxon>
        <taxon>Poeciliidae</taxon>
        <taxon>Poeciliinae</taxon>
        <taxon>Xiphophorus</taxon>
    </lineage>
</organism>
<evidence type="ECO:0000256" key="1">
    <source>
        <dbReference type="ARBA" id="ARBA00004496"/>
    </source>
</evidence>
<dbReference type="InterPro" id="IPR007110">
    <property type="entry name" value="Ig-like_dom"/>
</dbReference>
<evidence type="ECO:0000256" key="4">
    <source>
        <dbReference type="ARBA" id="ARBA00023157"/>
    </source>
</evidence>
<evidence type="ECO:0000256" key="2">
    <source>
        <dbReference type="ARBA" id="ARBA00022490"/>
    </source>
</evidence>
<dbReference type="GeneTree" id="ENSGT00940000168428"/>
<dbReference type="FunFam" id="2.60.40.10:FF:000228">
    <property type="entry name" value="obscurin isoform X4"/>
    <property type="match status" value="1"/>
</dbReference>
<evidence type="ECO:0000256" key="3">
    <source>
        <dbReference type="ARBA" id="ARBA00022553"/>
    </source>
</evidence>
<dbReference type="InterPro" id="IPR036179">
    <property type="entry name" value="Ig-like_dom_sf"/>
</dbReference>
<reference evidence="6" key="2">
    <citation type="submission" date="2025-09" db="UniProtKB">
        <authorList>
            <consortium name="Ensembl"/>
        </authorList>
    </citation>
    <scope>IDENTIFICATION</scope>
</reference>
<dbReference type="InterPro" id="IPR052385">
    <property type="entry name" value="Obscurin/Obscurin-like_Reg"/>
</dbReference>
<keyword evidence="2" id="KW-0963">Cytoplasm</keyword>
<dbReference type="Ensembl" id="ENSXCOT00000003457.1">
    <property type="protein sequence ID" value="ENSXCOP00000003419.1"/>
    <property type="gene ID" value="ENSXCOG00000002698.1"/>
</dbReference>
<dbReference type="SMART" id="SM00409">
    <property type="entry name" value="IG"/>
    <property type="match status" value="1"/>
</dbReference>
<feature type="domain" description="Ig-like" evidence="5">
    <location>
        <begin position="14"/>
        <end position="115"/>
    </location>
</feature>
<dbReference type="InterPro" id="IPR003599">
    <property type="entry name" value="Ig_sub"/>
</dbReference>
<dbReference type="Proteomes" id="UP000261380">
    <property type="component" value="Unplaced"/>
</dbReference>
<dbReference type="SMART" id="SM00408">
    <property type="entry name" value="IGc2"/>
    <property type="match status" value="1"/>
</dbReference>
<dbReference type="STRING" id="32473.ENSXCOP00000003419"/>
<protein>
    <recommendedName>
        <fullName evidence="5">Ig-like domain-containing protein</fullName>
    </recommendedName>
</protein>
<dbReference type="GO" id="GO:0005737">
    <property type="term" value="C:cytoplasm"/>
    <property type="evidence" value="ECO:0007669"/>
    <property type="project" value="UniProtKB-SubCell"/>
</dbReference>
<comment type="subcellular location">
    <subcellularLocation>
        <location evidence="1">Cytoplasm</location>
    </subcellularLocation>
</comment>
<dbReference type="Pfam" id="PF07679">
    <property type="entry name" value="I-set"/>
    <property type="match status" value="1"/>
</dbReference>
<reference evidence="6" key="1">
    <citation type="submission" date="2025-08" db="UniProtKB">
        <authorList>
            <consortium name="Ensembl"/>
        </authorList>
    </citation>
    <scope>IDENTIFICATION</scope>
</reference>